<feature type="domain" description="Histidine kinase N-terminal 7TM region" evidence="2">
    <location>
        <begin position="12"/>
        <end position="226"/>
    </location>
</feature>
<feature type="transmembrane region" description="Helical" evidence="1">
    <location>
        <begin position="39"/>
        <end position="58"/>
    </location>
</feature>
<evidence type="ECO:0000259" key="2">
    <source>
        <dbReference type="Pfam" id="PF16927"/>
    </source>
</evidence>
<evidence type="ECO:0000256" key="1">
    <source>
        <dbReference type="SAM" id="Phobius"/>
    </source>
</evidence>
<keyword evidence="1" id="KW-0472">Membrane</keyword>
<dbReference type="GO" id="GO:0016301">
    <property type="term" value="F:kinase activity"/>
    <property type="evidence" value="ECO:0007669"/>
    <property type="project" value="UniProtKB-KW"/>
</dbReference>
<keyword evidence="3" id="KW-0418">Kinase</keyword>
<dbReference type="Proteomes" id="UP001597119">
    <property type="component" value="Unassembled WGS sequence"/>
</dbReference>
<dbReference type="RefSeq" id="WP_247378396.1">
    <property type="nucleotide sequence ID" value="NZ_JALLGV010000005.1"/>
</dbReference>
<dbReference type="AlphaFoldDB" id="A0ABD6CHE3"/>
<proteinExistence type="predicted"/>
<gene>
    <name evidence="3" type="ORF">ACFR9U_17305</name>
</gene>
<keyword evidence="1" id="KW-1133">Transmembrane helix</keyword>
<dbReference type="Pfam" id="PF16927">
    <property type="entry name" value="HisKA_7TM"/>
    <property type="match status" value="1"/>
</dbReference>
<organism evidence="3 4">
    <name type="scientific">Halorientalis brevis</name>
    <dbReference type="NCBI Taxonomy" id="1126241"/>
    <lineage>
        <taxon>Archaea</taxon>
        <taxon>Methanobacteriati</taxon>
        <taxon>Methanobacteriota</taxon>
        <taxon>Stenosarchaea group</taxon>
        <taxon>Halobacteria</taxon>
        <taxon>Halobacteriales</taxon>
        <taxon>Haloarculaceae</taxon>
        <taxon>Halorientalis</taxon>
    </lineage>
</organism>
<accession>A0ABD6CHE3</accession>
<protein>
    <submittedName>
        <fullName evidence="3">Histidine kinase N-terminal 7TM domain-containing protein</fullName>
    </submittedName>
</protein>
<dbReference type="InterPro" id="IPR031621">
    <property type="entry name" value="HisKA_7TM"/>
</dbReference>
<evidence type="ECO:0000313" key="4">
    <source>
        <dbReference type="Proteomes" id="UP001597119"/>
    </source>
</evidence>
<keyword evidence="1" id="KW-0812">Transmembrane</keyword>
<comment type="caution">
    <text evidence="3">The sequence shown here is derived from an EMBL/GenBank/DDBJ whole genome shotgun (WGS) entry which is preliminary data.</text>
</comment>
<feature type="transmembrane region" description="Helical" evidence="1">
    <location>
        <begin position="70"/>
        <end position="89"/>
    </location>
</feature>
<sequence length="229" mass="25287">MALAFNVYTVPLFVAAAISLVLLLVTLPQRGRPGAWPMIGFLGAIVVWTVSYGLMLGTGSPVQRLFWHNLRFVGPTLTTLAIFVFALEYTGRSELVTTRHVLLLAVVPILTNLLVWTNQFHHLVRATTTVVEPAGNVVRLAFTWGPWYYLHVVYSYLLAIGSMALFVEKFLRLGESTTAVKQARTMFYATIAPLFGNLVYLLGITEVDFAPFGFTLSAVLIVTAIAIYS</sequence>
<evidence type="ECO:0000313" key="3">
    <source>
        <dbReference type="EMBL" id="MFD1588739.1"/>
    </source>
</evidence>
<keyword evidence="4" id="KW-1185">Reference proteome</keyword>
<feature type="transmembrane region" description="Helical" evidence="1">
    <location>
        <begin position="101"/>
        <end position="117"/>
    </location>
</feature>
<reference evidence="3 4" key="1">
    <citation type="journal article" date="2019" name="Int. J. Syst. Evol. Microbiol.">
        <title>The Global Catalogue of Microorganisms (GCM) 10K type strain sequencing project: providing services to taxonomists for standard genome sequencing and annotation.</title>
        <authorList>
            <consortium name="The Broad Institute Genomics Platform"/>
            <consortium name="The Broad Institute Genome Sequencing Center for Infectious Disease"/>
            <person name="Wu L."/>
            <person name="Ma J."/>
        </authorList>
    </citation>
    <scope>NUCLEOTIDE SEQUENCE [LARGE SCALE GENOMIC DNA]</scope>
    <source>
        <strain evidence="3 4">CGMCC 1.12125</strain>
    </source>
</reference>
<keyword evidence="3" id="KW-0808">Transferase</keyword>
<feature type="transmembrane region" description="Helical" evidence="1">
    <location>
        <begin position="147"/>
        <end position="166"/>
    </location>
</feature>
<feature type="transmembrane region" description="Helical" evidence="1">
    <location>
        <begin position="186"/>
        <end position="203"/>
    </location>
</feature>
<name>A0ABD6CHE3_9EURY</name>
<feature type="transmembrane region" description="Helical" evidence="1">
    <location>
        <begin position="209"/>
        <end position="228"/>
    </location>
</feature>
<dbReference type="EMBL" id="JBHUDJ010000014">
    <property type="protein sequence ID" value="MFD1588739.1"/>
    <property type="molecule type" value="Genomic_DNA"/>
</dbReference>
<feature type="transmembrane region" description="Helical" evidence="1">
    <location>
        <begin position="6"/>
        <end position="27"/>
    </location>
</feature>